<dbReference type="GeneID" id="25903833"/>
<dbReference type="AlphaFoldDB" id="A0A0L0G610"/>
<sequence>MPQWTPEHNVHVWTRAYLLNYIYQSERNRATNTKNRINTRLRNSVVPTDSKWESLLTPREEDLEHEQEAFKESLADLLETNANIPRDVHCNLLGSKVTVPANENNVRQMRHAKVNFVPHKYILQTDENVKRWLTDGHIQTNDADNGELTLAIYRGA</sequence>
<name>A0A0L0G610_9EUKA</name>
<reference evidence="1 2" key="1">
    <citation type="submission" date="2011-02" db="EMBL/GenBank/DDBJ databases">
        <title>The Genome Sequence of Sphaeroforma arctica JP610.</title>
        <authorList>
            <consortium name="The Broad Institute Genome Sequencing Platform"/>
            <person name="Russ C."/>
            <person name="Cuomo C."/>
            <person name="Young S.K."/>
            <person name="Zeng Q."/>
            <person name="Gargeya S."/>
            <person name="Alvarado L."/>
            <person name="Berlin A."/>
            <person name="Chapman S.B."/>
            <person name="Chen Z."/>
            <person name="Freedman E."/>
            <person name="Gellesch M."/>
            <person name="Goldberg J."/>
            <person name="Griggs A."/>
            <person name="Gujja S."/>
            <person name="Heilman E."/>
            <person name="Heiman D."/>
            <person name="Howarth C."/>
            <person name="Mehta T."/>
            <person name="Neiman D."/>
            <person name="Pearson M."/>
            <person name="Roberts A."/>
            <person name="Saif S."/>
            <person name="Shea T."/>
            <person name="Shenoy N."/>
            <person name="Sisk P."/>
            <person name="Stolte C."/>
            <person name="Sykes S."/>
            <person name="White J."/>
            <person name="Yandava C."/>
            <person name="Burger G."/>
            <person name="Gray M.W."/>
            <person name="Holland P.W.H."/>
            <person name="King N."/>
            <person name="Lang F.B.F."/>
            <person name="Roger A.J."/>
            <person name="Ruiz-Trillo I."/>
            <person name="Haas B."/>
            <person name="Nusbaum C."/>
            <person name="Birren B."/>
        </authorList>
    </citation>
    <scope>NUCLEOTIDE SEQUENCE [LARGE SCALE GENOMIC DNA]</scope>
    <source>
        <strain evidence="1 2">JP610</strain>
    </source>
</reference>
<proteinExistence type="predicted"/>
<evidence type="ECO:0000313" key="1">
    <source>
        <dbReference type="EMBL" id="KNC84465.1"/>
    </source>
</evidence>
<protein>
    <submittedName>
        <fullName evidence="1">Uncharacterized protein</fullName>
    </submittedName>
</protein>
<dbReference type="RefSeq" id="XP_014158367.1">
    <property type="nucleotide sequence ID" value="XM_014302892.1"/>
</dbReference>
<gene>
    <name evidence="1" type="ORF">SARC_03329</name>
</gene>
<accession>A0A0L0G610</accession>
<keyword evidence="2" id="KW-1185">Reference proteome</keyword>
<dbReference type="EMBL" id="KQ241763">
    <property type="protein sequence ID" value="KNC84465.1"/>
    <property type="molecule type" value="Genomic_DNA"/>
</dbReference>
<dbReference type="Proteomes" id="UP000054560">
    <property type="component" value="Unassembled WGS sequence"/>
</dbReference>
<organism evidence="1 2">
    <name type="scientific">Sphaeroforma arctica JP610</name>
    <dbReference type="NCBI Taxonomy" id="667725"/>
    <lineage>
        <taxon>Eukaryota</taxon>
        <taxon>Ichthyosporea</taxon>
        <taxon>Ichthyophonida</taxon>
        <taxon>Sphaeroforma</taxon>
    </lineage>
</organism>
<evidence type="ECO:0000313" key="2">
    <source>
        <dbReference type="Proteomes" id="UP000054560"/>
    </source>
</evidence>